<evidence type="ECO:0000313" key="5">
    <source>
        <dbReference type="EMBL" id="CAB4939050.1"/>
    </source>
</evidence>
<keyword evidence="1" id="KW-0238">DNA-binding</keyword>
<dbReference type="Gene3D" id="3.40.50.2300">
    <property type="match status" value="1"/>
</dbReference>
<name>A0A6J5YLY0_9ZZZZ</name>
<dbReference type="Gene3D" id="1.10.10.10">
    <property type="entry name" value="Winged helix-like DNA-binding domain superfamily/Winged helix DNA-binding domain"/>
    <property type="match status" value="1"/>
</dbReference>
<dbReference type="GO" id="GO:0000976">
    <property type="term" value="F:transcription cis-regulatory region binding"/>
    <property type="evidence" value="ECO:0007669"/>
    <property type="project" value="TreeGrafter"/>
</dbReference>
<dbReference type="InterPro" id="IPR011006">
    <property type="entry name" value="CheY-like_superfamily"/>
</dbReference>
<accession>A0A6J5YLY0</accession>
<dbReference type="PANTHER" id="PTHR48111:SF69">
    <property type="entry name" value="RESPONSE REGULATOR RECEIVER"/>
    <property type="match status" value="1"/>
</dbReference>
<dbReference type="EMBL" id="CAFBNC010000054">
    <property type="protein sequence ID" value="CAB4939050.1"/>
    <property type="molecule type" value="Genomic_DNA"/>
</dbReference>
<dbReference type="SUPFAM" id="SSF52172">
    <property type="entry name" value="CheY-like"/>
    <property type="match status" value="1"/>
</dbReference>
<organism evidence="4">
    <name type="scientific">freshwater metagenome</name>
    <dbReference type="NCBI Taxonomy" id="449393"/>
    <lineage>
        <taxon>unclassified sequences</taxon>
        <taxon>metagenomes</taxon>
        <taxon>ecological metagenomes</taxon>
    </lineage>
</organism>
<evidence type="ECO:0000259" key="2">
    <source>
        <dbReference type="PROSITE" id="PS50110"/>
    </source>
</evidence>
<feature type="domain" description="Response regulatory" evidence="2">
    <location>
        <begin position="1"/>
        <end position="113"/>
    </location>
</feature>
<dbReference type="GO" id="GO:0006355">
    <property type="term" value="P:regulation of DNA-templated transcription"/>
    <property type="evidence" value="ECO:0007669"/>
    <property type="project" value="TreeGrafter"/>
</dbReference>
<dbReference type="Pfam" id="PF03861">
    <property type="entry name" value="ANTAR"/>
    <property type="match status" value="1"/>
</dbReference>
<dbReference type="GO" id="GO:0000156">
    <property type="term" value="F:phosphorelay response regulator activity"/>
    <property type="evidence" value="ECO:0007669"/>
    <property type="project" value="TreeGrafter"/>
</dbReference>
<feature type="domain" description="ANTAR" evidence="3">
    <location>
        <begin position="119"/>
        <end position="180"/>
    </location>
</feature>
<gene>
    <name evidence="4" type="ORF">UFOPK1392_02233</name>
    <name evidence="5" type="ORF">UFOPK3733_01169</name>
</gene>
<dbReference type="InterPro" id="IPR036388">
    <property type="entry name" value="WH-like_DNA-bd_sf"/>
</dbReference>
<dbReference type="PIRSF" id="PIRSF036382">
    <property type="entry name" value="RR_antiterm"/>
    <property type="match status" value="1"/>
</dbReference>
<evidence type="ECO:0000259" key="3">
    <source>
        <dbReference type="PROSITE" id="PS50921"/>
    </source>
</evidence>
<protein>
    <submittedName>
        <fullName evidence="4">Unannotated protein</fullName>
    </submittedName>
</protein>
<dbReference type="InterPro" id="IPR039420">
    <property type="entry name" value="WalR-like"/>
</dbReference>
<dbReference type="InterPro" id="IPR008327">
    <property type="entry name" value="Sig_transdc_resp-reg_antiterm"/>
</dbReference>
<proteinExistence type="predicted"/>
<dbReference type="InterPro" id="IPR001789">
    <property type="entry name" value="Sig_transdc_resp-reg_receiver"/>
</dbReference>
<dbReference type="Pfam" id="PF00072">
    <property type="entry name" value="Response_reg"/>
    <property type="match status" value="1"/>
</dbReference>
<dbReference type="PROSITE" id="PS50110">
    <property type="entry name" value="RESPONSE_REGULATORY"/>
    <property type="match status" value="1"/>
</dbReference>
<dbReference type="InterPro" id="IPR005561">
    <property type="entry name" value="ANTAR"/>
</dbReference>
<sequence>MLAEDEAIIRLDLKETLEEEGYEVVGETGRGDEAVALAREIKPDLAILDIKMPGLDGLEVARELTRDRVCAVLILSAFSQRDLIERARDAGALAYLVKPFQRSELVPAVEVAIGRFRELRALTELTESLEEQLATRKVIDRAKGLLIDTYGLSESDAFSFIQHTAMSERATMQSVAERVLAGELRPEGL</sequence>
<evidence type="ECO:0000256" key="1">
    <source>
        <dbReference type="ARBA" id="ARBA00023125"/>
    </source>
</evidence>
<dbReference type="SMART" id="SM00448">
    <property type="entry name" value="REC"/>
    <property type="match status" value="1"/>
</dbReference>
<dbReference type="GO" id="GO:0032993">
    <property type="term" value="C:protein-DNA complex"/>
    <property type="evidence" value="ECO:0007669"/>
    <property type="project" value="TreeGrafter"/>
</dbReference>
<dbReference type="GO" id="GO:0005829">
    <property type="term" value="C:cytosol"/>
    <property type="evidence" value="ECO:0007669"/>
    <property type="project" value="TreeGrafter"/>
</dbReference>
<reference evidence="4" key="1">
    <citation type="submission" date="2020-05" db="EMBL/GenBank/DDBJ databases">
        <authorList>
            <person name="Chiriac C."/>
            <person name="Salcher M."/>
            <person name="Ghai R."/>
            <person name="Kavagutti S V."/>
        </authorList>
    </citation>
    <scope>NUCLEOTIDE SEQUENCE</scope>
</reference>
<dbReference type="AlphaFoldDB" id="A0A6J5YLY0"/>
<dbReference type="PANTHER" id="PTHR48111">
    <property type="entry name" value="REGULATOR OF RPOS"/>
    <property type="match status" value="1"/>
</dbReference>
<dbReference type="EMBL" id="CAEMXZ010000152">
    <property type="protein sequence ID" value="CAB4324462.1"/>
    <property type="molecule type" value="Genomic_DNA"/>
</dbReference>
<dbReference type="PROSITE" id="PS50921">
    <property type="entry name" value="ANTAR"/>
    <property type="match status" value="1"/>
</dbReference>
<evidence type="ECO:0000313" key="4">
    <source>
        <dbReference type="EMBL" id="CAB4324462.1"/>
    </source>
</evidence>
<dbReference type="SMART" id="SM01012">
    <property type="entry name" value="ANTAR"/>
    <property type="match status" value="1"/>
</dbReference>
<dbReference type="GO" id="GO:0003723">
    <property type="term" value="F:RNA binding"/>
    <property type="evidence" value="ECO:0007669"/>
    <property type="project" value="InterPro"/>
</dbReference>